<dbReference type="InterPro" id="IPR050256">
    <property type="entry name" value="Glycosyltransferase_2"/>
</dbReference>
<feature type="domain" description="Glycosyltransferase 2-like" evidence="2">
    <location>
        <begin position="9"/>
        <end position="171"/>
    </location>
</feature>
<dbReference type="Proteomes" id="UP001163096">
    <property type="component" value="Chromosome"/>
</dbReference>
<dbReference type="EMBL" id="CP113361">
    <property type="protein sequence ID" value="WAI00860.1"/>
    <property type="molecule type" value="Genomic_DNA"/>
</dbReference>
<feature type="transmembrane region" description="Helical" evidence="1">
    <location>
        <begin position="241"/>
        <end position="269"/>
    </location>
</feature>
<dbReference type="RefSeq" id="WP_268186065.1">
    <property type="nucleotide sequence ID" value="NZ_CP113361.1"/>
</dbReference>
<dbReference type="GeneID" id="76835559"/>
<dbReference type="Gene3D" id="3.90.550.10">
    <property type="entry name" value="Spore Coat Polysaccharide Biosynthesis Protein SpsA, Chain A"/>
    <property type="match status" value="1"/>
</dbReference>
<keyword evidence="1" id="KW-0472">Membrane</keyword>
<protein>
    <submittedName>
        <fullName evidence="3">Glycosyltransferase family 2 protein</fullName>
    </submittedName>
</protein>
<dbReference type="SUPFAM" id="SSF53448">
    <property type="entry name" value="Nucleotide-diphospho-sugar transferases"/>
    <property type="match status" value="1"/>
</dbReference>
<proteinExistence type="predicted"/>
<dbReference type="InterPro" id="IPR001173">
    <property type="entry name" value="Glyco_trans_2-like"/>
</dbReference>
<evidence type="ECO:0000313" key="4">
    <source>
        <dbReference type="Proteomes" id="UP001163096"/>
    </source>
</evidence>
<organism evidence="3 4">
    <name type="scientific">Methanogenium organophilum</name>
    <dbReference type="NCBI Taxonomy" id="2199"/>
    <lineage>
        <taxon>Archaea</taxon>
        <taxon>Methanobacteriati</taxon>
        <taxon>Methanobacteriota</taxon>
        <taxon>Stenosarchaea group</taxon>
        <taxon>Methanomicrobia</taxon>
        <taxon>Methanomicrobiales</taxon>
        <taxon>Methanomicrobiaceae</taxon>
        <taxon>Methanogenium</taxon>
    </lineage>
</organism>
<gene>
    <name evidence="3" type="ORF">OU421_10615</name>
</gene>
<dbReference type="AlphaFoldDB" id="A0A9X9S4P5"/>
<evidence type="ECO:0000256" key="1">
    <source>
        <dbReference type="SAM" id="Phobius"/>
    </source>
</evidence>
<keyword evidence="4" id="KW-1185">Reference proteome</keyword>
<dbReference type="KEGG" id="mou:OU421_10615"/>
<accession>A0A9X9S4P5</accession>
<dbReference type="PANTHER" id="PTHR48090:SF7">
    <property type="entry name" value="RFBJ PROTEIN"/>
    <property type="match status" value="1"/>
</dbReference>
<keyword evidence="1" id="KW-1133">Transmembrane helix</keyword>
<feature type="transmembrane region" description="Helical" evidence="1">
    <location>
        <begin position="281"/>
        <end position="306"/>
    </location>
</feature>
<name>A0A9X9S4P5_METOG</name>
<reference evidence="3" key="1">
    <citation type="submission" date="2022-11" db="EMBL/GenBank/DDBJ databases">
        <title>Complete genome sequence of Methanogenium organophilum DSM 3596.</title>
        <authorList>
            <person name="Chen S.-C."/>
            <person name="Lai S.-J."/>
            <person name="You Y.-T."/>
        </authorList>
    </citation>
    <scope>NUCLEOTIDE SEQUENCE</scope>
    <source>
        <strain evidence="3">DSM 3596</strain>
    </source>
</reference>
<dbReference type="FunFam" id="3.90.550.10:FF:000123">
    <property type="entry name" value="Cell wall biosynthesis glycosyltransferase"/>
    <property type="match status" value="1"/>
</dbReference>
<evidence type="ECO:0000259" key="2">
    <source>
        <dbReference type="Pfam" id="PF00535"/>
    </source>
</evidence>
<sequence>MYREKKIGVVIPAYNEELLIKKTLNSIPDYVDHVYVVNDCSPDRTGEIVKEYAENDNRVVPLSHEVNKGVGAAIVTGYQEALKGGMDIAAVMAGDNQMDPIFLPKLLDPIVDEKADYTVGNRLLSADYRHQMSMWRFFGNSILTLLTKIASGYWQMMDPQNGYTAISARALGRLNFSQIYPRYGYCNDLLIQLNVWGFKMKNIPHPARYGMETSGIKYSSYICKLSWLLLRKFLWRLKMKYVILSFHPLVFFYILGTILSTVGIIAGIITLWEKFITGNNVLFVHGVLSFLAFMMGMMFLLFAMLYDMEQERNANGWY</sequence>
<dbReference type="CDD" id="cd04179">
    <property type="entry name" value="DPM_DPG-synthase_like"/>
    <property type="match status" value="1"/>
</dbReference>
<dbReference type="InterPro" id="IPR029044">
    <property type="entry name" value="Nucleotide-diphossugar_trans"/>
</dbReference>
<dbReference type="PANTHER" id="PTHR48090">
    <property type="entry name" value="UNDECAPRENYL-PHOSPHATE 4-DEOXY-4-FORMAMIDO-L-ARABINOSE TRANSFERASE-RELATED"/>
    <property type="match status" value="1"/>
</dbReference>
<dbReference type="Pfam" id="PF00535">
    <property type="entry name" value="Glycos_transf_2"/>
    <property type="match status" value="1"/>
</dbReference>
<keyword evidence="1" id="KW-0812">Transmembrane</keyword>
<evidence type="ECO:0000313" key="3">
    <source>
        <dbReference type="EMBL" id="WAI00860.1"/>
    </source>
</evidence>